<organism evidence="1 2">
    <name type="scientific">Streptomyces pratisoli</name>
    <dbReference type="NCBI Taxonomy" id="3139917"/>
    <lineage>
        <taxon>Bacteria</taxon>
        <taxon>Bacillati</taxon>
        <taxon>Actinomycetota</taxon>
        <taxon>Actinomycetes</taxon>
        <taxon>Kitasatosporales</taxon>
        <taxon>Streptomycetaceae</taxon>
        <taxon>Streptomyces</taxon>
    </lineage>
</organism>
<proteinExistence type="predicted"/>
<evidence type="ECO:0000313" key="2">
    <source>
        <dbReference type="Proteomes" id="UP001375539"/>
    </source>
</evidence>
<sequence length="159" mass="16583">MDPRKRVPIRGRAAVTLGLAAALTTVAGLAAAPASAGTNCEGGYHCVFYFDFSSAKHGYFTGDPDFSNDTFNQGGSSGRGTGVNNNAWAASNSSTGGYYSLYYYNTGRTGPLVFCVRPGSQVGREQLSTNNVAGDGIGQRDEASSLELRDSGWIPGGCF</sequence>
<reference evidence="1" key="1">
    <citation type="submission" date="2024-03" db="EMBL/GenBank/DDBJ databases">
        <title>Novel Streptomyces species of biotechnological and ecological value are a feature of Machair soil.</title>
        <authorList>
            <person name="Prole J.R."/>
            <person name="Goodfellow M."/>
            <person name="Allenby N."/>
            <person name="Ward A.C."/>
        </authorList>
    </citation>
    <scope>NUCLEOTIDE SEQUENCE</scope>
    <source>
        <strain evidence="1">MS1.AVA.4</strain>
    </source>
</reference>
<gene>
    <name evidence="1" type="ORF">WKI58_37030</name>
</gene>
<name>A0ACC6QU74_9ACTN</name>
<protein>
    <submittedName>
        <fullName evidence="1">Uncharacterized protein</fullName>
    </submittedName>
</protein>
<dbReference type="EMBL" id="JBBKAI010000002">
    <property type="protein sequence ID" value="MEJ8662037.1"/>
    <property type="molecule type" value="Genomic_DNA"/>
</dbReference>
<keyword evidence="2" id="KW-1185">Reference proteome</keyword>
<accession>A0ACC6QU74</accession>
<comment type="caution">
    <text evidence="1">The sequence shown here is derived from an EMBL/GenBank/DDBJ whole genome shotgun (WGS) entry which is preliminary data.</text>
</comment>
<dbReference type="Proteomes" id="UP001375539">
    <property type="component" value="Unassembled WGS sequence"/>
</dbReference>
<evidence type="ECO:0000313" key="1">
    <source>
        <dbReference type="EMBL" id="MEJ8662037.1"/>
    </source>
</evidence>